<dbReference type="Proteomes" id="UP001162992">
    <property type="component" value="Chromosome 17"/>
</dbReference>
<dbReference type="EMBL" id="CM055108">
    <property type="protein sequence ID" value="KAJ7525341.1"/>
    <property type="molecule type" value="Genomic_DNA"/>
</dbReference>
<comment type="caution">
    <text evidence="1">The sequence shown here is derived from an EMBL/GenBank/DDBJ whole genome shotgun (WGS) entry which is preliminary data.</text>
</comment>
<keyword evidence="2" id="KW-1185">Reference proteome</keyword>
<name>A0ACC2B6D5_DIPCM</name>
<protein>
    <submittedName>
        <fullName evidence="1">Uncharacterized protein</fullName>
    </submittedName>
</protein>
<accession>A0ACC2B6D5</accession>
<organism evidence="1 2">
    <name type="scientific">Diphasiastrum complanatum</name>
    <name type="common">Issler's clubmoss</name>
    <name type="synonym">Lycopodium complanatum</name>
    <dbReference type="NCBI Taxonomy" id="34168"/>
    <lineage>
        <taxon>Eukaryota</taxon>
        <taxon>Viridiplantae</taxon>
        <taxon>Streptophyta</taxon>
        <taxon>Embryophyta</taxon>
        <taxon>Tracheophyta</taxon>
        <taxon>Lycopodiopsida</taxon>
        <taxon>Lycopodiales</taxon>
        <taxon>Lycopodiaceae</taxon>
        <taxon>Lycopodioideae</taxon>
        <taxon>Diphasiastrum</taxon>
    </lineage>
</organism>
<reference evidence="2" key="1">
    <citation type="journal article" date="2024" name="Proc. Natl. Acad. Sci. U.S.A.">
        <title>Extraordinary preservation of gene collinearity over three hundred million years revealed in homosporous lycophytes.</title>
        <authorList>
            <person name="Li C."/>
            <person name="Wickell D."/>
            <person name="Kuo L.Y."/>
            <person name="Chen X."/>
            <person name="Nie B."/>
            <person name="Liao X."/>
            <person name="Peng D."/>
            <person name="Ji J."/>
            <person name="Jenkins J."/>
            <person name="Williams M."/>
            <person name="Shu S."/>
            <person name="Plott C."/>
            <person name="Barry K."/>
            <person name="Rajasekar S."/>
            <person name="Grimwood J."/>
            <person name="Han X."/>
            <person name="Sun S."/>
            <person name="Hou Z."/>
            <person name="He W."/>
            <person name="Dai G."/>
            <person name="Sun C."/>
            <person name="Schmutz J."/>
            <person name="Leebens-Mack J.H."/>
            <person name="Li F.W."/>
            <person name="Wang L."/>
        </authorList>
    </citation>
    <scope>NUCLEOTIDE SEQUENCE [LARGE SCALE GENOMIC DNA]</scope>
    <source>
        <strain evidence="2">cv. PW_Plant_1</strain>
    </source>
</reference>
<evidence type="ECO:0000313" key="1">
    <source>
        <dbReference type="EMBL" id="KAJ7525341.1"/>
    </source>
</evidence>
<sequence>MAASILSSSLAACCPNIEPHFLLHSFSQCHTIAAAAGAVGRSLCQQHAKPWRCMLHLHLHLKNQSGNGNGLQSMAGRFYADGNSRSNFNTEVAVTGKNTVIFGKCKLPLSFSCHCFGGINSSEGEMDSHAEAENPFLELQTEECEWSYWQQVFQEVEQEEKMISTLKLLLEDAIQNEDFQEAAKIKATLIQAKENDTIIEVMRDLKAALVEERYNDASMLRDMADVGLVGWWAGLAEDGSDPYGRIIQIMPAHGRLIAKNYTARHLATARGGIPLFEVFVRKDEKQHIQKQVVYFGDGTKRMMSSTEAYVDDGVHDTIKKVTTTLEDSPKLEDNGLNQIVNFIKSRLPDFKLKPVQEFKADVTRILEASVYEETQSKGDDKSGTSTGNETDQSPGERSNELVDQIQKRRPTKLVIGGVLEGDTEEKSLRSTIRLPAKLEYKGRDSFIFHLEDSSINSLTESLSSWKVATIVAQASANLMPDDVAKALWNIEKPPAKVPTKEMARKIRLALTQAAQQRHHLPNVMAFRRLNVANSTMDPLSGLYIGAFGPYASEVVQLKRCCQETRSGENVELFDHVEAIKLTGDANVPAGEVAFRATTEEQNHLSCQIVFPEELGVVARYKGQGRIAEPGHRNPQWIDGEMVILDGKFGGHAYGAELGFVYYAPERHFLVLFNRLKLEVEF</sequence>
<gene>
    <name evidence="1" type="ORF">O6H91_17G046500</name>
</gene>
<proteinExistence type="predicted"/>
<evidence type="ECO:0000313" key="2">
    <source>
        <dbReference type="Proteomes" id="UP001162992"/>
    </source>
</evidence>